<dbReference type="GO" id="GO:0000987">
    <property type="term" value="F:cis-regulatory region sequence-specific DNA binding"/>
    <property type="evidence" value="ECO:0007669"/>
    <property type="project" value="InterPro"/>
</dbReference>
<organism evidence="3 4">
    <name type="scientific">Sandaracinobacteroides saxicola</name>
    <dbReference type="NCBI Taxonomy" id="2759707"/>
    <lineage>
        <taxon>Bacteria</taxon>
        <taxon>Pseudomonadati</taxon>
        <taxon>Pseudomonadota</taxon>
        <taxon>Alphaproteobacteria</taxon>
        <taxon>Sphingomonadales</taxon>
        <taxon>Sphingosinicellaceae</taxon>
        <taxon>Sandaracinobacteroides</taxon>
    </lineage>
</organism>
<dbReference type="PANTHER" id="PTHR38781:SF1">
    <property type="entry name" value="ANTITOXIN DINJ-RELATED"/>
    <property type="match status" value="1"/>
</dbReference>
<dbReference type="PIRSF" id="PIRSF003108">
    <property type="entry name" value="DinJ"/>
    <property type="match status" value="1"/>
</dbReference>
<sequence length="87" mass="9285">MSSNALVQTRINETVKQQAATVLATMGLTVSDAVRMMLTRVAHDKALPFDPLVPNAETIAAMEQARAGGLPRFKSVDALMADLDADD</sequence>
<evidence type="ECO:0000256" key="2">
    <source>
        <dbReference type="ARBA" id="ARBA00022649"/>
    </source>
</evidence>
<evidence type="ECO:0000313" key="3">
    <source>
        <dbReference type="EMBL" id="QMW21858.1"/>
    </source>
</evidence>
<dbReference type="GO" id="GO:0044010">
    <property type="term" value="P:single-species biofilm formation"/>
    <property type="evidence" value="ECO:0007669"/>
    <property type="project" value="InterPro"/>
</dbReference>
<dbReference type="InterPro" id="IPR026262">
    <property type="entry name" value="DinJ"/>
</dbReference>
<dbReference type="KEGG" id="sand:H3309_10680"/>
<dbReference type="InterPro" id="IPR013321">
    <property type="entry name" value="Arc_rbn_hlx_hlx"/>
</dbReference>
<dbReference type="PANTHER" id="PTHR38781">
    <property type="entry name" value="ANTITOXIN DINJ-RELATED"/>
    <property type="match status" value="1"/>
</dbReference>
<reference evidence="3 4" key="1">
    <citation type="submission" date="2020-07" db="EMBL/GenBank/DDBJ databases">
        <title>Complete genome sequence for Sandaracinobacter sp. M6.</title>
        <authorList>
            <person name="Tang Y."/>
            <person name="Liu Q."/>
            <person name="Guo Z."/>
            <person name="Lei P."/>
            <person name="Huang B."/>
        </authorList>
    </citation>
    <scope>NUCLEOTIDE SEQUENCE [LARGE SCALE GENOMIC DNA]</scope>
    <source>
        <strain evidence="3 4">M6</strain>
    </source>
</reference>
<evidence type="ECO:0000256" key="1">
    <source>
        <dbReference type="ARBA" id="ARBA00010562"/>
    </source>
</evidence>
<dbReference type="InterPro" id="IPR007337">
    <property type="entry name" value="RelB/DinJ"/>
</dbReference>
<gene>
    <name evidence="3" type="ORF">H3309_10680</name>
</gene>
<keyword evidence="4" id="KW-1185">Reference proteome</keyword>
<dbReference type="GO" id="GO:0006355">
    <property type="term" value="P:regulation of DNA-templated transcription"/>
    <property type="evidence" value="ECO:0007669"/>
    <property type="project" value="InterPro"/>
</dbReference>
<dbReference type="GO" id="GO:0015643">
    <property type="term" value="F:toxic substance binding"/>
    <property type="evidence" value="ECO:0007669"/>
    <property type="project" value="InterPro"/>
</dbReference>
<dbReference type="Pfam" id="PF04221">
    <property type="entry name" value="RelB"/>
    <property type="match status" value="1"/>
</dbReference>
<dbReference type="EMBL" id="CP059851">
    <property type="protein sequence ID" value="QMW21858.1"/>
    <property type="molecule type" value="Genomic_DNA"/>
</dbReference>
<proteinExistence type="inferred from homology"/>
<dbReference type="RefSeq" id="WP_182294704.1">
    <property type="nucleotide sequence ID" value="NZ_CP059851.1"/>
</dbReference>
<dbReference type="GO" id="GO:0006351">
    <property type="term" value="P:DNA-templated transcription"/>
    <property type="evidence" value="ECO:0007669"/>
    <property type="project" value="TreeGrafter"/>
</dbReference>
<dbReference type="Proteomes" id="UP000515292">
    <property type="component" value="Chromosome"/>
</dbReference>
<name>A0A7G5IER6_9SPHN</name>
<comment type="similarity">
    <text evidence="1">Belongs to the RelB/DinJ antitoxin family.</text>
</comment>
<accession>A0A7G5IER6</accession>
<dbReference type="NCBIfam" id="TIGR02384">
    <property type="entry name" value="RelB_DinJ"/>
    <property type="match status" value="1"/>
</dbReference>
<evidence type="ECO:0000313" key="4">
    <source>
        <dbReference type="Proteomes" id="UP000515292"/>
    </source>
</evidence>
<dbReference type="AlphaFoldDB" id="A0A7G5IER6"/>
<protein>
    <submittedName>
        <fullName evidence="3">Type II toxin-antitoxin system RelB/DinJ family antitoxin</fullName>
    </submittedName>
</protein>
<keyword evidence="2" id="KW-1277">Toxin-antitoxin system</keyword>
<dbReference type="Gene3D" id="1.10.1220.10">
    <property type="entry name" value="Met repressor-like"/>
    <property type="match status" value="1"/>
</dbReference>